<dbReference type="EMBL" id="BMHV01000003">
    <property type="protein sequence ID" value="GGF55278.1"/>
    <property type="molecule type" value="Genomic_DNA"/>
</dbReference>
<dbReference type="SUPFAM" id="SSF52777">
    <property type="entry name" value="CoA-dependent acyltransferases"/>
    <property type="match status" value="2"/>
</dbReference>
<evidence type="ECO:0000256" key="6">
    <source>
        <dbReference type="ARBA" id="ARBA00022737"/>
    </source>
</evidence>
<dbReference type="SMART" id="SM00825">
    <property type="entry name" value="PKS_KS"/>
    <property type="match status" value="2"/>
</dbReference>
<dbReference type="Pfam" id="PF00668">
    <property type="entry name" value="Condensation"/>
    <property type="match status" value="1"/>
</dbReference>
<evidence type="ECO:0000256" key="13">
    <source>
        <dbReference type="ARBA" id="ARBA00050973"/>
    </source>
</evidence>
<keyword evidence="6" id="KW-0677">Repeat</keyword>
<dbReference type="InterPro" id="IPR049552">
    <property type="entry name" value="PKS_DH_N"/>
</dbReference>
<dbReference type="InterPro" id="IPR001242">
    <property type="entry name" value="Condensation_dom"/>
</dbReference>
<dbReference type="EC" id="2.3.1.292" evidence="19"/>
<dbReference type="Pfam" id="PF00550">
    <property type="entry name" value="PP-binding"/>
    <property type="match status" value="3"/>
</dbReference>
<dbReference type="InterPro" id="IPR016035">
    <property type="entry name" value="Acyl_Trfase/lysoPLipase"/>
</dbReference>
<dbReference type="FunFam" id="1.10.1200.10:FF:000005">
    <property type="entry name" value="Nonribosomal peptide synthetase 1"/>
    <property type="match status" value="1"/>
</dbReference>
<dbReference type="Pfam" id="PF13193">
    <property type="entry name" value="AMP-binding_C"/>
    <property type="match status" value="1"/>
</dbReference>
<dbReference type="InterPro" id="IPR045851">
    <property type="entry name" value="AMP-bd_C_sf"/>
</dbReference>
<dbReference type="Pfam" id="PF14765">
    <property type="entry name" value="PS-DH"/>
    <property type="match status" value="1"/>
</dbReference>
<dbReference type="InterPro" id="IPR014030">
    <property type="entry name" value="Ketoacyl_synth_N"/>
</dbReference>
<comment type="caution">
    <text evidence="28">The sequence shown here is derived from an EMBL/GenBank/DDBJ whole genome shotgun (WGS) entry which is preliminary data.</text>
</comment>
<evidence type="ECO:0000313" key="29">
    <source>
        <dbReference type="Proteomes" id="UP000632498"/>
    </source>
</evidence>
<dbReference type="Pfam" id="PF21394">
    <property type="entry name" value="Beta-ketacyl_N"/>
    <property type="match status" value="1"/>
</dbReference>
<keyword evidence="29" id="KW-1185">Reference proteome</keyword>
<dbReference type="InterPro" id="IPR050091">
    <property type="entry name" value="PKS_NRPS_Biosynth_Enz"/>
</dbReference>
<dbReference type="GO" id="GO:0004312">
    <property type="term" value="F:fatty acid synthase activity"/>
    <property type="evidence" value="ECO:0007669"/>
    <property type="project" value="TreeGrafter"/>
</dbReference>
<evidence type="ECO:0000259" key="25">
    <source>
        <dbReference type="PROSITE" id="PS50075"/>
    </source>
</evidence>
<dbReference type="SUPFAM" id="SSF53901">
    <property type="entry name" value="Thiolase-like"/>
    <property type="match status" value="2"/>
</dbReference>
<comment type="function">
    <text evidence="17">Involved in production of the polyketide antibiotic thailandamide.</text>
</comment>
<comment type="catalytic activity">
    <reaction evidence="13">
        <text>17-(4-hydroxyphenyl)heptadecanoyl-[(phenol)carboxyphthiodiolenone synthase] + 2 (S)-methylmalonyl-CoA + 3 malonyl-CoA + 5 NADPH + 10 H(+) = C35-(phenol)carboxyphthiodiolenone-[(phenol)carboxyphthiodiolenone synthase] + 5 CO2 + 5 NADP(+) + 5 CoA + 2 H2O</text>
        <dbReference type="Rhea" id="RHEA:57756"/>
        <dbReference type="Rhea" id="RHEA-COMP:14272"/>
        <dbReference type="Rhea" id="RHEA-COMP:14989"/>
        <dbReference type="ChEBI" id="CHEBI:15377"/>
        <dbReference type="ChEBI" id="CHEBI:15378"/>
        <dbReference type="ChEBI" id="CHEBI:16526"/>
        <dbReference type="ChEBI" id="CHEBI:57287"/>
        <dbReference type="ChEBI" id="CHEBI:57327"/>
        <dbReference type="ChEBI" id="CHEBI:57384"/>
        <dbReference type="ChEBI" id="CHEBI:57783"/>
        <dbReference type="ChEBI" id="CHEBI:58349"/>
        <dbReference type="ChEBI" id="CHEBI:133300"/>
        <dbReference type="ChEBI" id="CHEBI:142259"/>
        <dbReference type="EC" id="2.3.1.292"/>
    </reaction>
</comment>
<dbReference type="InterPro" id="IPR006162">
    <property type="entry name" value="Ppantetheine_attach_site"/>
</dbReference>
<dbReference type="InterPro" id="IPR025110">
    <property type="entry name" value="AMP-bd_C"/>
</dbReference>
<dbReference type="Pfam" id="PF21089">
    <property type="entry name" value="PKS_DH_N"/>
    <property type="match status" value="1"/>
</dbReference>
<dbReference type="InterPro" id="IPR009081">
    <property type="entry name" value="PP-bd_ACP"/>
</dbReference>
<reference evidence="28" key="2">
    <citation type="submission" date="2020-09" db="EMBL/GenBank/DDBJ databases">
        <authorList>
            <person name="Sun Q."/>
            <person name="Zhou Y."/>
        </authorList>
    </citation>
    <scope>NUCLEOTIDE SEQUENCE</scope>
    <source>
        <strain evidence="28">CGMCC 1.15254</strain>
    </source>
</reference>
<dbReference type="Gene3D" id="3.10.129.110">
    <property type="entry name" value="Polyketide synthase dehydratase"/>
    <property type="match status" value="1"/>
</dbReference>
<dbReference type="PANTHER" id="PTHR43775">
    <property type="entry name" value="FATTY ACID SYNTHASE"/>
    <property type="match status" value="1"/>
</dbReference>
<dbReference type="Pfam" id="PF00698">
    <property type="entry name" value="Acyl_transf_1"/>
    <property type="match status" value="1"/>
</dbReference>
<dbReference type="Gene3D" id="3.40.366.10">
    <property type="entry name" value="Malonyl-Coenzyme A Acyl Carrier Protein, domain 2"/>
    <property type="match status" value="1"/>
</dbReference>
<evidence type="ECO:0000256" key="1">
    <source>
        <dbReference type="ARBA" id="ARBA00001937"/>
    </source>
</evidence>
<dbReference type="InterPro" id="IPR001227">
    <property type="entry name" value="Ac_transferase_dom_sf"/>
</dbReference>
<dbReference type="FunFam" id="3.40.47.10:FF:000019">
    <property type="entry name" value="Polyketide synthase type I"/>
    <property type="match status" value="1"/>
</dbReference>
<dbReference type="Pfam" id="PF00501">
    <property type="entry name" value="AMP-binding"/>
    <property type="match status" value="1"/>
</dbReference>
<evidence type="ECO:0000256" key="20">
    <source>
        <dbReference type="ARBA" id="ARBA00073623"/>
    </source>
</evidence>
<dbReference type="PROSITE" id="PS52004">
    <property type="entry name" value="KS3_2"/>
    <property type="match status" value="2"/>
</dbReference>
<dbReference type="CDD" id="cd00833">
    <property type="entry name" value="PKS"/>
    <property type="match status" value="2"/>
</dbReference>
<dbReference type="CDD" id="cd05274">
    <property type="entry name" value="KR_FAS_SDR_x"/>
    <property type="match status" value="1"/>
</dbReference>
<feature type="domain" description="Ketosynthase family 3 (KS3)" evidence="26">
    <location>
        <begin position="31"/>
        <end position="456"/>
    </location>
</feature>
<dbReference type="InterPro" id="IPR036291">
    <property type="entry name" value="NAD(P)-bd_dom_sf"/>
</dbReference>
<dbReference type="RefSeq" id="WP_188661382.1">
    <property type="nucleotide sequence ID" value="NZ_BMHV01000003.1"/>
</dbReference>
<feature type="domain" description="Carrier" evidence="25">
    <location>
        <begin position="2374"/>
        <end position="2449"/>
    </location>
</feature>
<dbReference type="InterPro" id="IPR020845">
    <property type="entry name" value="AMP-binding_CS"/>
</dbReference>
<keyword evidence="8" id="KW-0521">NADP</keyword>
<dbReference type="GO" id="GO:0016491">
    <property type="term" value="F:oxidoreductase activity"/>
    <property type="evidence" value="ECO:0007669"/>
    <property type="project" value="UniProtKB-KW"/>
</dbReference>
<dbReference type="PROSITE" id="PS00455">
    <property type="entry name" value="AMP_BINDING"/>
    <property type="match status" value="1"/>
</dbReference>
<reference evidence="28" key="1">
    <citation type="journal article" date="2014" name="Int. J. Syst. Evol. Microbiol.">
        <title>Complete genome sequence of Corynebacterium casei LMG S-19264T (=DSM 44701T), isolated from a smear-ripened cheese.</title>
        <authorList>
            <consortium name="US DOE Joint Genome Institute (JGI-PGF)"/>
            <person name="Walter F."/>
            <person name="Albersmeier A."/>
            <person name="Kalinowski J."/>
            <person name="Ruckert C."/>
        </authorList>
    </citation>
    <scope>NUCLEOTIDE SEQUENCE</scope>
    <source>
        <strain evidence="28">CGMCC 1.15254</strain>
    </source>
</reference>
<evidence type="ECO:0000256" key="14">
    <source>
        <dbReference type="ARBA" id="ARBA00051971"/>
    </source>
</evidence>
<evidence type="ECO:0000256" key="12">
    <source>
        <dbReference type="ARBA" id="ARBA00029443"/>
    </source>
</evidence>
<dbReference type="FunFam" id="1.10.1200.10:FF:000016">
    <property type="entry name" value="Non-ribosomal peptide synthase"/>
    <property type="match status" value="1"/>
</dbReference>
<evidence type="ECO:0000256" key="4">
    <source>
        <dbReference type="ARBA" id="ARBA00022553"/>
    </source>
</evidence>
<dbReference type="FunFam" id="3.40.50.980:FF:000001">
    <property type="entry name" value="Non-ribosomal peptide synthetase"/>
    <property type="match status" value="1"/>
</dbReference>
<dbReference type="SMART" id="SM00826">
    <property type="entry name" value="PKS_DH"/>
    <property type="match status" value="1"/>
</dbReference>
<dbReference type="PROSITE" id="PS50075">
    <property type="entry name" value="CARRIER"/>
    <property type="match status" value="2"/>
</dbReference>
<comment type="function">
    <text evidence="18">Part of the PpsABCDE complex involved in the biosynthesis of the lipid core common to phthiocerols and phenolphthiocerols by successive additions of malonyl-CoA or methylmalonyl-CoA extender units. PpsA can accept as substrate the activated forms of either icosanoyl (C20), docosanoyl (C22) or lignoceroyl (C24) groups from FadD26, or a (4-hydroxyphenyl)-C17 or (4-hydroxyphenyl)-C19 fatty acyl from FadD29. PpsA initiates the biosynthesis and extends its substrate using a malonyl-CoA extender unit. The PpsB and PpsC proteins add the second and third malonyl-CoA extender units. PpsD adds an (R)-methylmalonyl unit and PpsE adds a second (R)-methylmalonyl unit. The incorporation of the methylmalonyl units results in formation of two branched methyl groups in the elongated product.</text>
</comment>
<feature type="domain" description="Ketosynthase family 3 (KS3)" evidence="26">
    <location>
        <begin position="2466"/>
        <end position="2892"/>
    </location>
</feature>
<dbReference type="SMART" id="SM00822">
    <property type="entry name" value="PKS_KR"/>
    <property type="match status" value="2"/>
</dbReference>
<accession>A0A917F7V3</accession>
<dbReference type="InterPro" id="IPR057326">
    <property type="entry name" value="KR_dom"/>
</dbReference>
<feature type="active site" description="Proton acceptor; for dehydratase activity" evidence="24">
    <location>
        <position position="633"/>
    </location>
</feature>
<dbReference type="PROSITE" id="PS52019">
    <property type="entry name" value="PKS_MFAS_DH"/>
    <property type="match status" value="1"/>
</dbReference>
<dbReference type="Pfam" id="PF08659">
    <property type="entry name" value="KR"/>
    <property type="match status" value="2"/>
</dbReference>
<feature type="region of interest" description="N-terminal hotdog fold" evidence="24">
    <location>
        <begin position="600"/>
        <end position="723"/>
    </location>
</feature>
<dbReference type="Gene3D" id="3.30.70.3290">
    <property type="match status" value="2"/>
</dbReference>
<keyword evidence="9" id="KW-0560">Oxidoreductase</keyword>
<dbReference type="InterPro" id="IPR020807">
    <property type="entry name" value="PKS_DH"/>
</dbReference>
<dbReference type="FunFam" id="3.40.47.10:FF:000042">
    <property type="entry name" value="Polyketide synthase Pks13"/>
    <property type="match status" value="1"/>
</dbReference>
<keyword evidence="10" id="KW-0443">Lipid metabolism</keyword>
<feature type="domain" description="Carrier" evidence="25">
    <location>
        <begin position="3835"/>
        <end position="3910"/>
    </location>
</feature>
<feature type="domain" description="PKS/mFAS DH" evidence="27">
    <location>
        <begin position="600"/>
        <end position="874"/>
    </location>
</feature>
<evidence type="ECO:0000256" key="19">
    <source>
        <dbReference type="ARBA" id="ARBA00066974"/>
    </source>
</evidence>
<dbReference type="SMART" id="SM00823">
    <property type="entry name" value="PKS_PP"/>
    <property type="match status" value="3"/>
</dbReference>
<feature type="active site" description="Proton donor; for dehydratase activity" evidence="24">
    <location>
        <position position="791"/>
    </location>
</feature>
<dbReference type="Gene3D" id="3.40.50.980">
    <property type="match status" value="2"/>
</dbReference>
<dbReference type="InterPro" id="IPR020806">
    <property type="entry name" value="PKS_PP-bd"/>
</dbReference>
<dbReference type="PROSITE" id="PS00012">
    <property type="entry name" value="PHOSPHOPANTETHEINE"/>
    <property type="match status" value="1"/>
</dbReference>
<dbReference type="Gene3D" id="1.10.1200.10">
    <property type="entry name" value="ACP-like"/>
    <property type="match status" value="3"/>
</dbReference>
<evidence type="ECO:0000256" key="2">
    <source>
        <dbReference type="ARBA" id="ARBA00001957"/>
    </source>
</evidence>
<dbReference type="InterPro" id="IPR018201">
    <property type="entry name" value="Ketoacyl_synth_AS"/>
</dbReference>
<evidence type="ECO:0000256" key="18">
    <source>
        <dbReference type="ARBA" id="ARBA00058455"/>
    </source>
</evidence>
<evidence type="ECO:0000256" key="7">
    <source>
        <dbReference type="ARBA" id="ARBA00022832"/>
    </source>
</evidence>
<dbReference type="InterPro" id="IPR013968">
    <property type="entry name" value="PKS_KR"/>
</dbReference>
<comment type="catalytic activity">
    <reaction evidence="15">
        <text>docosanoyl-[(phenol)carboxyphthiodiolenone synthase] + 2 (S)-methylmalonyl-CoA + 3 malonyl-CoA + 5 NADPH + 10 H(+) = C34-carboxyphthiodiolenone-[(phenol)carboxyphthiodiolenone synthase] + 5 CO2 + 5 NADP(+) + 5 CoA + 2 H2O</text>
        <dbReference type="Rhea" id="RHEA:57752"/>
        <dbReference type="Rhea" id="RHEA-COMP:14987"/>
        <dbReference type="Rhea" id="RHEA-COMP:14988"/>
        <dbReference type="ChEBI" id="CHEBI:15377"/>
        <dbReference type="ChEBI" id="CHEBI:15378"/>
        <dbReference type="ChEBI" id="CHEBI:16526"/>
        <dbReference type="ChEBI" id="CHEBI:57287"/>
        <dbReference type="ChEBI" id="CHEBI:57327"/>
        <dbReference type="ChEBI" id="CHEBI:57384"/>
        <dbReference type="ChEBI" id="CHEBI:57783"/>
        <dbReference type="ChEBI" id="CHEBI:58349"/>
        <dbReference type="ChEBI" id="CHEBI:142237"/>
        <dbReference type="ChEBI" id="CHEBI:142238"/>
        <dbReference type="EC" id="2.3.1.292"/>
    </reaction>
</comment>
<dbReference type="GO" id="GO:0006633">
    <property type="term" value="P:fatty acid biosynthetic process"/>
    <property type="evidence" value="ECO:0007669"/>
    <property type="project" value="InterPro"/>
</dbReference>
<dbReference type="PANTHER" id="PTHR43775:SF51">
    <property type="entry name" value="INACTIVE PHENOLPHTHIOCEROL SYNTHESIS POLYKETIDE SYNTHASE TYPE I PKS1-RELATED"/>
    <property type="match status" value="1"/>
</dbReference>
<dbReference type="PROSITE" id="PS00606">
    <property type="entry name" value="KS3_1"/>
    <property type="match status" value="2"/>
</dbReference>
<proteinExistence type="inferred from homology"/>
<dbReference type="SMART" id="SM00827">
    <property type="entry name" value="PKS_AT"/>
    <property type="match status" value="1"/>
</dbReference>
<dbReference type="InterPro" id="IPR042104">
    <property type="entry name" value="PKS_dehydratase_sf"/>
</dbReference>
<dbReference type="GO" id="GO:0044550">
    <property type="term" value="P:secondary metabolite biosynthetic process"/>
    <property type="evidence" value="ECO:0007669"/>
    <property type="project" value="UniProtKB-ARBA"/>
</dbReference>
<dbReference type="InterPro" id="IPR049900">
    <property type="entry name" value="PKS_mFAS_DH"/>
</dbReference>
<comment type="cofactor">
    <cofactor evidence="2">
        <name>pantetheine 4'-phosphate</name>
        <dbReference type="ChEBI" id="CHEBI:47942"/>
    </cofactor>
</comment>
<evidence type="ECO:0000313" key="28">
    <source>
        <dbReference type="EMBL" id="GGF55278.1"/>
    </source>
</evidence>
<name>A0A917F7V3_9PROT</name>
<evidence type="ECO:0000256" key="17">
    <source>
        <dbReference type="ARBA" id="ARBA00054155"/>
    </source>
</evidence>
<dbReference type="InterPro" id="IPR014043">
    <property type="entry name" value="Acyl_transferase_dom"/>
</dbReference>
<evidence type="ECO:0000256" key="5">
    <source>
        <dbReference type="ARBA" id="ARBA00022679"/>
    </source>
</evidence>
<evidence type="ECO:0000259" key="26">
    <source>
        <dbReference type="PROSITE" id="PS52004"/>
    </source>
</evidence>
<comment type="catalytic activity">
    <reaction evidence="16">
        <text>icosanoyl-[(phenol)carboxyphthiodiolenone synthase] + 2 (S)-methylmalonyl-CoA + 3 malonyl-CoA + 5 NADPH + 10 H(+) = C32-carboxyphthiodiolenone-[(phenol)carboxyphthiodiolenone synthase] + 5 CO2 + 5 NADP(+) + 5 CoA + 2 H2O</text>
        <dbReference type="Rhea" id="RHEA:57748"/>
        <dbReference type="Rhea" id="RHEA-COMP:14985"/>
        <dbReference type="Rhea" id="RHEA-COMP:14986"/>
        <dbReference type="ChEBI" id="CHEBI:15377"/>
        <dbReference type="ChEBI" id="CHEBI:15378"/>
        <dbReference type="ChEBI" id="CHEBI:16526"/>
        <dbReference type="ChEBI" id="CHEBI:57287"/>
        <dbReference type="ChEBI" id="CHEBI:57327"/>
        <dbReference type="ChEBI" id="CHEBI:57384"/>
        <dbReference type="ChEBI" id="CHEBI:57783"/>
        <dbReference type="ChEBI" id="CHEBI:58349"/>
        <dbReference type="ChEBI" id="CHEBI:87848"/>
        <dbReference type="ChEBI" id="CHEBI:142236"/>
        <dbReference type="EC" id="2.3.1.292"/>
    </reaction>
</comment>
<evidence type="ECO:0000256" key="21">
    <source>
        <dbReference type="ARBA" id="ARBA00075053"/>
    </source>
</evidence>
<comment type="similarity">
    <text evidence="12">In the C-terminal section; belongs to the NRP synthetase family.</text>
</comment>
<dbReference type="InterPro" id="IPR036736">
    <property type="entry name" value="ACP-like_sf"/>
</dbReference>
<comment type="cofactor">
    <cofactor evidence="1">
        <name>NADP(+)</name>
        <dbReference type="ChEBI" id="CHEBI:58349"/>
    </cofactor>
</comment>
<evidence type="ECO:0000259" key="27">
    <source>
        <dbReference type="PROSITE" id="PS52019"/>
    </source>
</evidence>
<dbReference type="NCBIfam" id="TIGR01733">
    <property type="entry name" value="AA-adenyl-dom"/>
    <property type="match status" value="1"/>
</dbReference>
<evidence type="ECO:0000256" key="11">
    <source>
        <dbReference type="ARBA" id="ARBA00023268"/>
    </source>
</evidence>
<evidence type="ECO:0000256" key="15">
    <source>
        <dbReference type="ARBA" id="ARBA00052119"/>
    </source>
</evidence>
<dbReference type="InterPro" id="IPR014031">
    <property type="entry name" value="Ketoacyl_synth_C"/>
</dbReference>
<dbReference type="Gene3D" id="3.30.559.30">
    <property type="entry name" value="Nonribosomal peptide synthetase, condensation domain"/>
    <property type="match status" value="1"/>
</dbReference>
<dbReference type="InterPro" id="IPR049551">
    <property type="entry name" value="PKS_DH_C"/>
</dbReference>
<dbReference type="GO" id="GO:0004315">
    <property type="term" value="F:3-oxoacyl-[acyl-carrier-protein] synthase activity"/>
    <property type="evidence" value="ECO:0007669"/>
    <property type="project" value="InterPro"/>
</dbReference>
<dbReference type="CDD" id="cd08953">
    <property type="entry name" value="KR_2_SDR_x"/>
    <property type="match status" value="1"/>
</dbReference>
<comment type="catalytic activity">
    <reaction evidence="14">
        <text>19-(4-hydroxyphenyl)nonadecanoyl-[(phenol)carboxyphthiodiolenone synthase] + 2 (S)-methylmalonyl-CoA + 3 malonyl-CoA + 5 NADPH + 10 H(+) = C37-(phenol)carboxyphthiodiolenone-[(phenol)carboxyphthiodiolenone synthase] + 5 CO2 + 5 NADP(+) + 5 CoA + 2 H2O</text>
        <dbReference type="Rhea" id="RHEA:57760"/>
        <dbReference type="Rhea" id="RHEA-COMP:14273"/>
        <dbReference type="Rhea" id="RHEA-COMP:14990"/>
        <dbReference type="ChEBI" id="CHEBI:15377"/>
        <dbReference type="ChEBI" id="CHEBI:15378"/>
        <dbReference type="ChEBI" id="CHEBI:16526"/>
        <dbReference type="ChEBI" id="CHEBI:57287"/>
        <dbReference type="ChEBI" id="CHEBI:57327"/>
        <dbReference type="ChEBI" id="CHEBI:57384"/>
        <dbReference type="ChEBI" id="CHEBI:57783"/>
        <dbReference type="ChEBI" id="CHEBI:58349"/>
        <dbReference type="ChEBI" id="CHEBI:133301"/>
        <dbReference type="ChEBI" id="CHEBI:142260"/>
        <dbReference type="EC" id="2.3.1.292"/>
    </reaction>
</comment>
<evidence type="ECO:0000256" key="9">
    <source>
        <dbReference type="ARBA" id="ARBA00023002"/>
    </source>
</evidence>
<dbReference type="Gene3D" id="2.30.38.10">
    <property type="entry name" value="Luciferase, Domain 3"/>
    <property type="match status" value="1"/>
</dbReference>
<keyword evidence="5" id="KW-0808">Transferase</keyword>
<sequence length="3918" mass="434154">MENRYKELMANAMKTIGELRHELEQAKRDQNEPIAIVAMGCHFPGGADNPQKFWEILCNGKNTARDIPAERWDNSVFFDPDSTQKGKTYCKRASFLDGDIFGFDAPFFAISPREAQLMDPQQRLLLETAWQTLENAGLPARKIRQSRTGVFVGTMSYDFLQTTNTPDDVDVHSATGLALSAAAGRISHFFDLNGPSLTLDTACSSSLVAVHLACNAIRRGECDLALAGGVNVMTSPYMAVAECAANMLSPDGTCKTFDADADGYGRGEGCGFILLKRLSDAQRDNDKIIAVVQGSAVNHDGQSSALTVPNSSAQIAVMEAALNNATLDPTDISYVEAHGTGTPLGDPIEIEGLNRVYARTRNQDNPLIVASVKANIGHLEGAAGIAGLIKTALSLHHGIIPGHTSFTTPNPHIDWDKLALNVPTQSQNWPANENKRIGAISSFGFSGTNAHIILGEAQKTEHIAKKAPFDAPHTLAISAKTKAAFAQQIEHYIVFLQNQPETALKNICYSSNIARDHFEYRFACPVSTLKEAIETLKSAKDTPVKVKLKTGPLQTPDFTDLTQAYLDGVNIDWDSLYQERDYTLVALPPYPFQRSRYKLETKKNTHILGQRDDDTLVWINPNLFPAYNWLLDHKIGDQSVFPGVAYLEMAHAAFQHLMPDTRASIERMDLKRPLLLDEKKAYTLKTEFSPHERGYRFIITAQVGSSSWTEHAEGVIVATTDNINITFPDLIEGPTCSGSSFYQTWQARGNDWQGAFQGIANYQRHDHTLLAQIQHPNLQTDGYFAHPAILDACGHLLADFAEQFDQQGRFVAQSIKGVVFHRPFIGKRFWSHATLTTQNDRHLSGSLHIFNDMKELLVSVEDCTFTFVDNKQSLHRLEDDLYHITWRDFDLSKASHKPDALWLLLDDERNQADPYLVHLLETGERAEKITRDQLLPRLDGEGLPVHLLDFSLLHADADRIAPLSAQIISTVKDIKGHTVDLWLMTQNAWTEAPHQAAFWGLGRTLAVEESHHWGGLIDLGAHTVPQTLCHLIDTIHKEDQFRLTENGVEVPRLTPADISPTTIDLDEDASYLITGGFGVIGRECAKMLARKGAKNIILMGRNVPSDLGEFEKTDINIIPVALDISNTEAFGDWYQNQAPQPIKGVIHAAGVATRAPACQLDFEAFARQFSPKIQGLQTLDQVLNEDDLDFFIALSSASAVLNSPELGAYASANATMDAFMAYRRRHGKKGLSLAWGPWKEAGMAADHFDPATQLLHPVGSQDAIALMDRLLGSSQDYLAILPFGERRAALGTMPICQELIASKETSKLNLADLDVQKISDFLCTTLAPIFKLEATNFPQDEPLSLLGMDSLMALEIKNVVEGRTNATLQIVDLMGGMNITELAQQLTNNQHIDTTSGPAKQKQQKAFPLTPGQQSLWLIHEMDGETPAYNVAFALDLKGDIDFEKMTQNWQTIVARHPTLNTCLSVSGDEILQHVQADIPFEIDVQNVDDLQTALDRAYRQPFDLKTGPLFRTHLIRTTDHDTVLLLVTHHIVCDGWSLWVLLDEFAQLNNGNVLPDLPICYQDYAQAQTAYLNSERATQDWNFWQDTLSGPLPVLTLPTDRPRPSVQSYNGATHTFVLDKDITHGLKHLSQQSGVSDYVTLLSLYSLLLHRYSQQDDILIGCPTTGRNKSDYDGVVGHFVNPVVMRQNLSHDLSWADFLQQTKTIVLSALTHQDYPFARLVEKLHPSREAGVTPIFQTDFTFQQPQKAKDLVAKLIEGGDQPLHWGTLDVLPHEINQQEGQFDISFEIIESNGQFHCSLKYSTDLFDATTMERMGKHFKNLARCALNDLSAPLSHMDMMDGTERHQVLIEFNQTDAVYPTDSTVAHHFMQQVARTPEKIAVVSGTQRWTYQQLNEQANRIAHWLRQSGIQPNDFVAILDHRSADFLAAILGIMKAGAAYVSIDPEYPQERISYMLENAQAATVITRQEFEGMLANGVQALRLDSTVLEGQSADDIDLVNTPTDRAYMIYTSGSTGQPKGAIVRHNGALNHIFAEFEAMSFHEDSVFLQSAPSSSDISIWQFLGPVLIGGTCVVADFHTVCTPKALYQLICDENVTVIELVPVVLDELIALIEETDTASTNKLEWGMVTGEAASVALVNRWLDVLPHVPLINAYGPSEAADDVCQYVLREKLPETTHNVPIGSPIGNMRMYVLDDALNPVPIGLPGEICVSGIGVGEGYWQNPQKTTQAFVANPHSTDKHHQVLYRTGDTGRWLACGNLEYLGRFDDQVKIRGYRIELGEIEARLMAHPAIRQALVITFEDPQTGKNLAAYLRCENTQPDITHLRTFLGESLPPHMVPAAFVFVDSFPQLPNGKVDKKSLAAPQVKPSTPVNQAGQTATQQKLIALWKDLLGHDAIGVHDNFFELGGHSLLMARLHRRVQDRFARDFPLVTMFQYPTIASLAQFLNPKEVTEQTAQRVVKQDKPQNQDIAIIAMTCRFPGARTVDEYWDNLRNKVESVTFFDTDTLLKRGADGEQIHHPDYVPGCAVLDGLDQFDAPFFGFNAREAEVMDPQQRLFLEGAWETLEQAGYANDQTNRPVIGCFAGQGATTYLSHHVEPTLDEDGTAQLYQVEISNDKDYIATSAGYKLNLQGPCVSVQTACSTSLVAVHMACQSLQSGECDMALAGSISANVLHQAGYLYQDGMILSPDGHCRPFDETAKGTIPGSGMGIVLLKPLDKAINDNDIIHGLIKGSAINNDGALKAGYTAPSVDGQVGVIKKAYDNAGIDPQSIGYICAHGTGTPMGDPIEIAALSTAFGPGKPSTCAIGSVKANIGHTDTAAGVASLICAVMAMKHKTIPPQLHFNTLNPAMDLTQSPFFIPTKAQNWDNNGQPRRAGISSLGIGGTNAHVIVEEAPHISTPQQIEKTTHLLTLSAQTKQALAAQQKDLENYLNTHADINITNVAYTLNVGRKTFAHRCVLVHDSQEIVKTITGKAESEQRPLTFMFSGQGAQFADMGKDLYPQEPVFKDTFDETLGYFNTHLKTDLHAIWGDKERINQTVYTQPLLFAFEYASAKLLESWGIHPDYLIGHSIGEYGAACLSGVFSLQDACLLVATRAKLMQSMPSGAMCALHVPPDQAQGYLTNGLDLAASNSSNLSVLSGPFDAIDDLEQKLEKDGISYRRLYTSHAFHSASMEALEHDFLMAFNQIKLNAPTRPFLSNLSGTWISDDQACNPVYWYQHLRQSVQFSDGLGVLLENNKAILLELGPGNTLATFAQQHNAKQADHLILACHQGVYGKQDGHDYLLHSLARLWTNGVNIDWTAFWHKKQARRIALPTYPFERKRYWIAPNQTKSHKKRPQGKLRNLDDWFNVSTWQRAPIKGPNLDDTFGPWLIFADDLGFADQLGLKGITVHKGDAFSGNIDTGFTLNPVEVTDYNQLFDQLERNNLTPKGILHFWSFQCPAAQWQDNLETDLDHGFISLLHIAQNIGRHYNAETTVLKTILNQTQDINGEEALNPTIYSASALLKVIAQEFPGILCQCVDFATTQNITPRMVDQLRAEILTCTSDPLVSYRGRYRWVQTFEPAPPTGNKPLKEGATLLITGGLGHLGFIFAKHLALNFKAKLALVTRKMTQDKLEKVTELKKLGAEVLAIPANVANLDEMQTAIAQTVEHFGTLDGVIHTAGITDQDYPLEELTPDIYRQHLEPKVRGTLVLEQVLKDHKLDFVCLFSSLSSVLGGLRFGPYAVVNAFMDSFCQLKNRDNHTPWLSICWDGWKGDDDPVLNLKARDENTILETEGLAAFDHLMQSTAWPDQSIISVTDLPTRIEKWVTPFWSINKDENETPDTLYERPDLETDYIGAATQIEQKIVVIWQNLLGLRDIGIDDNFFELGGHSLLGTQMITRLRQTFGGEMNITTLFENPTIRELAARQEAMQEEREEFVL</sequence>
<dbReference type="Pfam" id="PF02801">
    <property type="entry name" value="Ketoacyl-synt_C"/>
    <property type="match status" value="2"/>
</dbReference>
<dbReference type="InterPro" id="IPR023213">
    <property type="entry name" value="CAT-like_dom_sf"/>
</dbReference>
<dbReference type="CDD" id="cd19531">
    <property type="entry name" value="LCL_NRPS-like"/>
    <property type="match status" value="1"/>
</dbReference>
<dbReference type="InterPro" id="IPR010071">
    <property type="entry name" value="AA_adenyl_dom"/>
</dbReference>
<evidence type="ECO:0000256" key="16">
    <source>
        <dbReference type="ARBA" id="ARBA00052745"/>
    </source>
</evidence>
<keyword evidence="7" id="KW-0276">Fatty acid metabolism</keyword>
<dbReference type="InterPro" id="IPR020841">
    <property type="entry name" value="PKS_Beta-ketoAc_synthase_dom"/>
</dbReference>
<dbReference type="Proteomes" id="UP000632498">
    <property type="component" value="Unassembled WGS sequence"/>
</dbReference>
<dbReference type="InterPro" id="IPR016036">
    <property type="entry name" value="Malonyl_transacylase_ACP-bd"/>
</dbReference>
<dbReference type="GO" id="GO:0031177">
    <property type="term" value="F:phosphopantetheine binding"/>
    <property type="evidence" value="ECO:0007669"/>
    <property type="project" value="InterPro"/>
</dbReference>
<dbReference type="Pfam" id="PF00109">
    <property type="entry name" value="ketoacyl-synt"/>
    <property type="match status" value="2"/>
</dbReference>
<dbReference type="SUPFAM" id="SSF51735">
    <property type="entry name" value="NAD(P)-binding Rossmann-fold domains"/>
    <property type="match status" value="4"/>
</dbReference>
<evidence type="ECO:0000256" key="3">
    <source>
        <dbReference type="ARBA" id="ARBA00022450"/>
    </source>
</evidence>
<dbReference type="SUPFAM" id="SSF47336">
    <property type="entry name" value="ACP-like"/>
    <property type="match status" value="3"/>
</dbReference>
<dbReference type="SUPFAM" id="SSF55048">
    <property type="entry name" value="Probable ACP-binding domain of malonyl-CoA ACP transacylase"/>
    <property type="match status" value="1"/>
</dbReference>
<evidence type="ECO:0000256" key="10">
    <source>
        <dbReference type="ARBA" id="ARBA00023098"/>
    </source>
</evidence>
<evidence type="ECO:0000256" key="8">
    <source>
        <dbReference type="ARBA" id="ARBA00022857"/>
    </source>
</evidence>
<keyword evidence="11" id="KW-0511">Multifunctional enzyme</keyword>
<dbReference type="Gene3D" id="3.40.47.10">
    <property type="match status" value="2"/>
</dbReference>
<dbReference type="InterPro" id="IPR049490">
    <property type="entry name" value="C883_1060-like_KR_N"/>
</dbReference>
<dbReference type="CDD" id="cd05930">
    <property type="entry name" value="A_NRPS"/>
    <property type="match status" value="1"/>
</dbReference>
<dbReference type="InterPro" id="IPR016039">
    <property type="entry name" value="Thiolase-like"/>
</dbReference>
<dbReference type="Gene3D" id="3.30.559.10">
    <property type="entry name" value="Chloramphenicol acetyltransferase-like domain"/>
    <property type="match status" value="1"/>
</dbReference>
<protein>
    <recommendedName>
        <fullName evidence="20">Phenolphthiocerol/phthiocerol polyketide synthase subunit E</fullName>
        <ecNumber evidence="19">2.3.1.292</ecNumber>
    </recommendedName>
    <alternativeName>
        <fullName evidence="22">(Phenol)carboxyphthiodiolenone synthase subunit E</fullName>
    </alternativeName>
    <alternativeName>
        <fullName evidence="23">Beta-ketoacyl-acyl-carrier-protein synthase I</fullName>
    </alternativeName>
    <alternativeName>
        <fullName evidence="21">Phthiocerol synthesis polyketide synthase type I PpsE</fullName>
    </alternativeName>
</protein>
<dbReference type="Pfam" id="PF22621">
    <property type="entry name" value="CurL-like_PKS_C"/>
    <property type="match status" value="2"/>
</dbReference>
<dbReference type="SUPFAM" id="SSF52151">
    <property type="entry name" value="FabD/lysophospholipase-like"/>
    <property type="match status" value="1"/>
</dbReference>
<dbReference type="Gene3D" id="3.30.300.30">
    <property type="match status" value="1"/>
</dbReference>
<evidence type="ECO:0000256" key="23">
    <source>
        <dbReference type="ARBA" id="ARBA00084020"/>
    </source>
</evidence>
<keyword evidence="4" id="KW-0597">Phosphoprotein</keyword>
<dbReference type="Gene3D" id="3.40.50.720">
    <property type="entry name" value="NAD(P)-binding Rossmann-like Domain"/>
    <property type="match status" value="2"/>
</dbReference>
<dbReference type="SUPFAM" id="SSF56801">
    <property type="entry name" value="Acetyl-CoA synthetase-like"/>
    <property type="match status" value="1"/>
</dbReference>
<keyword evidence="3" id="KW-0596">Phosphopantetheine</keyword>
<gene>
    <name evidence="28" type="ORF">GCM10011332_05840</name>
</gene>
<organism evidence="28 29">
    <name type="scientific">Terasakiella brassicae</name>
    <dbReference type="NCBI Taxonomy" id="1634917"/>
    <lineage>
        <taxon>Bacteria</taxon>
        <taxon>Pseudomonadati</taxon>
        <taxon>Pseudomonadota</taxon>
        <taxon>Alphaproteobacteria</taxon>
        <taxon>Rhodospirillales</taxon>
        <taxon>Terasakiellaceae</taxon>
        <taxon>Terasakiella</taxon>
    </lineage>
</organism>
<evidence type="ECO:0000256" key="24">
    <source>
        <dbReference type="PROSITE-ProRule" id="PRU01363"/>
    </source>
</evidence>
<feature type="region of interest" description="C-terminal hotdog fold" evidence="24">
    <location>
        <begin position="733"/>
        <end position="874"/>
    </location>
</feature>
<dbReference type="InterPro" id="IPR000873">
    <property type="entry name" value="AMP-dep_synth/lig_dom"/>
</dbReference>
<evidence type="ECO:0000256" key="22">
    <source>
        <dbReference type="ARBA" id="ARBA00078169"/>
    </source>
</evidence>
<dbReference type="GO" id="GO:0034081">
    <property type="term" value="C:polyketide synthase complex"/>
    <property type="evidence" value="ECO:0007669"/>
    <property type="project" value="UniProtKB-ARBA"/>
</dbReference>